<dbReference type="Proteomes" id="UP000245771">
    <property type="component" value="Unassembled WGS sequence"/>
</dbReference>
<organism evidence="2 3">
    <name type="scientific">Meira miltonrushii</name>
    <dbReference type="NCBI Taxonomy" id="1280837"/>
    <lineage>
        <taxon>Eukaryota</taxon>
        <taxon>Fungi</taxon>
        <taxon>Dikarya</taxon>
        <taxon>Basidiomycota</taxon>
        <taxon>Ustilaginomycotina</taxon>
        <taxon>Exobasidiomycetes</taxon>
        <taxon>Exobasidiales</taxon>
        <taxon>Brachybasidiaceae</taxon>
        <taxon>Meira</taxon>
    </lineage>
</organism>
<dbReference type="InParanoid" id="A0A316VN02"/>
<proteinExistence type="predicted"/>
<keyword evidence="3" id="KW-1185">Reference proteome</keyword>
<feature type="compositionally biased region" description="Acidic residues" evidence="1">
    <location>
        <begin position="174"/>
        <end position="185"/>
    </location>
</feature>
<dbReference type="EMBL" id="KZ819602">
    <property type="protein sequence ID" value="PWN38448.1"/>
    <property type="molecule type" value="Genomic_DNA"/>
</dbReference>
<dbReference type="Gene3D" id="3.80.10.10">
    <property type="entry name" value="Ribonuclease Inhibitor"/>
    <property type="match status" value="3"/>
</dbReference>
<dbReference type="SUPFAM" id="SSF52047">
    <property type="entry name" value="RNI-like"/>
    <property type="match status" value="1"/>
</dbReference>
<evidence type="ECO:0008006" key="4">
    <source>
        <dbReference type="Google" id="ProtNLM"/>
    </source>
</evidence>
<feature type="compositionally biased region" description="Low complexity" evidence="1">
    <location>
        <begin position="28"/>
        <end position="51"/>
    </location>
</feature>
<dbReference type="InterPro" id="IPR032675">
    <property type="entry name" value="LRR_dom_sf"/>
</dbReference>
<reference evidence="2 3" key="1">
    <citation type="journal article" date="2018" name="Mol. Biol. Evol.">
        <title>Broad Genomic Sampling Reveals a Smut Pathogenic Ancestry of the Fungal Clade Ustilaginomycotina.</title>
        <authorList>
            <person name="Kijpornyongpan T."/>
            <person name="Mondo S.J."/>
            <person name="Barry K."/>
            <person name="Sandor L."/>
            <person name="Lee J."/>
            <person name="Lipzen A."/>
            <person name="Pangilinan J."/>
            <person name="LaButti K."/>
            <person name="Hainaut M."/>
            <person name="Henrissat B."/>
            <person name="Grigoriev I.V."/>
            <person name="Spatafora J.W."/>
            <person name="Aime M.C."/>
        </authorList>
    </citation>
    <scope>NUCLEOTIDE SEQUENCE [LARGE SCALE GENOMIC DNA]</scope>
    <source>
        <strain evidence="2 3">MCA 3882</strain>
    </source>
</reference>
<feature type="region of interest" description="Disordered" evidence="1">
    <location>
        <begin position="174"/>
        <end position="220"/>
    </location>
</feature>
<protein>
    <recommendedName>
        <fullName evidence="4">RNI-like protein</fullName>
    </recommendedName>
</protein>
<dbReference type="OrthoDB" id="550575at2759"/>
<evidence type="ECO:0000313" key="2">
    <source>
        <dbReference type="EMBL" id="PWN38448.1"/>
    </source>
</evidence>
<dbReference type="GeneID" id="37022091"/>
<dbReference type="AlphaFoldDB" id="A0A316VN02"/>
<sequence>MSSSRTPPQSPSRRGRGVQVRTVIRNTSGSPSQSGRGNGRGSSSRSRSQPSARYRQALKKQAPNFGGDFVKDDEIARQFANRVVEIYAPSTNTGTESIRQLPLNMQARRDGSSFKLPTLGKMCLNIITESFGSHILPVRFNLKDNTIANGAMKEIGSTSSRGLLGIEVGGYDEENDKDFVPDSDEESRRPTKKAKTQPKRIARKSDTPANKRNAEFDESRKERDMELLRLLPAPIAVALQEQLERKAPQLLNYDVMTHLFLSSEVVSRSKLFRVLAIVKGISERDMIKVWQELIYENPLLPSNTIKRAIPDNAVSTLRTLHLQAFTRLKTDQILNLFKHTRNLENVCLRGCVNIYPEAVAKLVETCGQTLRKVNFNWTSIGLTGVEHLIRDAPNLEVLKIAHVKGLSDSSVKAMMTRVVTNAEGMVPLRKLERLKLHGTEIGIQGLGALLQHCGKQIKSLDIGSTRVGGTGSIELLLMLLGYEERKTQKSDLLVDYASPGNLTLEKINLSHLSIPVVSAMQFVESVARCKRLRKVNLDHLSILPSSTMYPRLVEALFQAVALRALERQVHKDYQPDQDYVMDSISFACPSSLSTPIHQVNLRQICNPPDPAECTAERPINDKVIRSLNLSGMIFRTIPPEKGRLWLVDYMERNFSKLPGYGAVLKHIICCTFDVQHLNLSGCRLPEPCEWPLFGVSGGLRSMNLSNSHIDSESVDNLVQNNPYLERIELTGCRSIPITKRRNYF</sequence>
<evidence type="ECO:0000256" key="1">
    <source>
        <dbReference type="SAM" id="MobiDB-lite"/>
    </source>
</evidence>
<evidence type="ECO:0000313" key="3">
    <source>
        <dbReference type="Proteomes" id="UP000245771"/>
    </source>
</evidence>
<gene>
    <name evidence="2" type="ORF">FA14DRAFT_171140</name>
</gene>
<accession>A0A316VN02</accession>
<dbReference type="STRING" id="1280837.A0A316VN02"/>
<dbReference type="GO" id="GO:0031146">
    <property type="term" value="P:SCF-dependent proteasomal ubiquitin-dependent protein catabolic process"/>
    <property type="evidence" value="ECO:0007669"/>
    <property type="project" value="TreeGrafter"/>
</dbReference>
<dbReference type="PANTHER" id="PTHR13318">
    <property type="entry name" value="PARTNER OF PAIRED, ISOFORM B-RELATED"/>
    <property type="match status" value="1"/>
</dbReference>
<dbReference type="RefSeq" id="XP_025358750.1">
    <property type="nucleotide sequence ID" value="XM_025500310.1"/>
</dbReference>
<feature type="region of interest" description="Disordered" evidence="1">
    <location>
        <begin position="1"/>
        <end position="55"/>
    </location>
</feature>
<dbReference type="GO" id="GO:0019005">
    <property type="term" value="C:SCF ubiquitin ligase complex"/>
    <property type="evidence" value="ECO:0007669"/>
    <property type="project" value="TreeGrafter"/>
</dbReference>
<name>A0A316VN02_9BASI</name>
<feature type="compositionally biased region" description="Basic residues" evidence="1">
    <location>
        <begin position="190"/>
        <end position="202"/>
    </location>
</feature>